<protein>
    <submittedName>
        <fullName evidence="2">PP2C family protein-serine/threonine phosphatase</fullName>
        <ecNumber evidence="2">3.1.3.16</ecNumber>
    </submittedName>
</protein>
<accession>A0ABV7HLE9</accession>
<evidence type="ECO:0000259" key="1">
    <source>
        <dbReference type="PROSITE" id="PS51746"/>
    </source>
</evidence>
<dbReference type="Gene3D" id="3.60.40.10">
    <property type="entry name" value="PPM-type phosphatase domain"/>
    <property type="match status" value="1"/>
</dbReference>
<gene>
    <name evidence="2" type="ORF">ACFOEB_05715</name>
</gene>
<dbReference type="InterPro" id="IPR001932">
    <property type="entry name" value="PPM-type_phosphatase-like_dom"/>
</dbReference>
<proteinExistence type="predicted"/>
<evidence type="ECO:0000313" key="2">
    <source>
        <dbReference type="EMBL" id="MFC3154694.1"/>
    </source>
</evidence>
<sequence>MSVYFFSKGKGGRENQDAIGHLVINDKVVVAVADGMGGAAGGAVASNEVIRYIFEELKKTDNVDYPNLIDGARSGLVSLSEKDGALQEMGTTLTLCEINGDICYFFHVGDSRVYHVRGGGLMTRTKDQSELQYLLDKKVIKKSQAANYSRRNILLSVLSPSHDYELEMGEFSLESGDRLLLITDGVYNILAKKELVELSLASEDPKVLSEAIALKIESEGAKDDYSCVIYQHP</sequence>
<dbReference type="GO" id="GO:0004722">
    <property type="term" value="F:protein serine/threonine phosphatase activity"/>
    <property type="evidence" value="ECO:0007669"/>
    <property type="project" value="UniProtKB-EC"/>
</dbReference>
<dbReference type="EMBL" id="JBHRTL010000006">
    <property type="protein sequence ID" value="MFC3154694.1"/>
    <property type="molecule type" value="Genomic_DNA"/>
</dbReference>
<dbReference type="Pfam" id="PF13672">
    <property type="entry name" value="PP2C_2"/>
    <property type="match status" value="1"/>
</dbReference>
<evidence type="ECO:0000313" key="3">
    <source>
        <dbReference type="Proteomes" id="UP001595548"/>
    </source>
</evidence>
<dbReference type="PROSITE" id="PS51746">
    <property type="entry name" value="PPM_2"/>
    <property type="match status" value="1"/>
</dbReference>
<name>A0ABV7HLE9_9GAMM</name>
<keyword evidence="2" id="KW-0378">Hydrolase</keyword>
<comment type="caution">
    <text evidence="2">The sequence shown here is derived from an EMBL/GenBank/DDBJ whole genome shotgun (WGS) entry which is preliminary data.</text>
</comment>
<organism evidence="2 3">
    <name type="scientific">Gilvimarinus japonicus</name>
    <dbReference type="NCBI Taxonomy" id="1796469"/>
    <lineage>
        <taxon>Bacteria</taxon>
        <taxon>Pseudomonadati</taxon>
        <taxon>Pseudomonadota</taxon>
        <taxon>Gammaproteobacteria</taxon>
        <taxon>Cellvibrionales</taxon>
        <taxon>Cellvibrionaceae</taxon>
        <taxon>Gilvimarinus</taxon>
    </lineage>
</organism>
<dbReference type="SMART" id="SM00332">
    <property type="entry name" value="PP2Cc"/>
    <property type="match status" value="1"/>
</dbReference>
<feature type="domain" description="PPM-type phosphatase" evidence="1">
    <location>
        <begin position="2"/>
        <end position="232"/>
    </location>
</feature>
<dbReference type="SMART" id="SM00331">
    <property type="entry name" value="PP2C_SIG"/>
    <property type="match status" value="1"/>
</dbReference>
<keyword evidence="3" id="KW-1185">Reference proteome</keyword>
<dbReference type="Proteomes" id="UP001595548">
    <property type="component" value="Unassembled WGS sequence"/>
</dbReference>
<reference evidence="3" key="1">
    <citation type="journal article" date="2019" name="Int. J. Syst. Evol. Microbiol.">
        <title>The Global Catalogue of Microorganisms (GCM) 10K type strain sequencing project: providing services to taxonomists for standard genome sequencing and annotation.</title>
        <authorList>
            <consortium name="The Broad Institute Genomics Platform"/>
            <consortium name="The Broad Institute Genome Sequencing Center for Infectious Disease"/>
            <person name="Wu L."/>
            <person name="Ma J."/>
        </authorList>
    </citation>
    <scope>NUCLEOTIDE SEQUENCE [LARGE SCALE GENOMIC DNA]</scope>
    <source>
        <strain evidence="3">KCTC 52141</strain>
    </source>
</reference>
<dbReference type="RefSeq" id="WP_382415090.1">
    <property type="nucleotide sequence ID" value="NZ_AP031500.1"/>
</dbReference>
<dbReference type="EC" id="3.1.3.16" evidence="2"/>
<dbReference type="SUPFAM" id="SSF81606">
    <property type="entry name" value="PP2C-like"/>
    <property type="match status" value="1"/>
</dbReference>
<dbReference type="InterPro" id="IPR036457">
    <property type="entry name" value="PPM-type-like_dom_sf"/>
</dbReference>